<dbReference type="Proteomes" id="UP000593892">
    <property type="component" value="Chromosome"/>
</dbReference>
<dbReference type="InterPro" id="IPR036388">
    <property type="entry name" value="WH-like_DNA-bd_sf"/>
</dbReference>
<evidence type="ECO:0000313" key="7">
    <source>
        <dbReference type="Proteomes" id="UP000593892"/>
    </source>
</evidence>
<dbReference type="NCBIfam" id="TIGR02999">
    <property type="entry name" value="Sig-70_X6"/>
    <property type="match status" value="1"/>
</dbReference>
<evidence type="ECO:0000256" key="1">
    <source>
        <dbReference type="ARBA" id="ARBA00010641"/>
    </source>
</evidence>
<evidence type="ECO:0000313" key="6">
    <source>
        <dbReference type="EMBL" id="QOY87607.1"/>
    </source>
</evidence>
<dbReference type="Gene3D" id="1.10.1740.10">
    <property type="match status" value="1"/>
</dbReference>
<accession>A0A7S7SJ20</accession>
<dbReference type="AlphaFoldDB" id="A0A7S7SJ20"/>
<evidence type="ECO:0000256" key="3">
    <source>
        <dbReference type="ARBA" id="ARBA00023082"/>
    </source>
</evidence>
<protein>
    <submittedName>
        <fullName evidence="6">Sigma-70 family RNA polymerase sigma factor</fullName>
    </submittedName>
</protein>
<keyword evidence="3" id="KW-0731">Sigma factor</keyword>
<dbReference type="GO" id="GO:0016987">
    <property type="term" value="F:sigma factor activity"/>
    <property type="evidence" value="ECO:0007669"/>
    <property type="project" value="UniProtKB-KW"/>
</dbReference>
<keyword evidence="7" id="KW-1185">Reference proteome</keyword>
<dbReference type="InterPro" id="IPR013325">
    <property type="entry name" value="RNA_pol_sigma_r2"/>
</dbReference>
<gene>
    <name evidence="6" type="ORF">IRI77_33460</name>
</gene>
<dbReference type="EMBL" id="CP063849">
    <property type="protein sequence ID" value="QOY87607.1"/>
    <property type="molecule type" value="Genomic_DNA"/>
</dbReference>
<keyword evidence="2" id="KW-0805">Transcription regulation</keyword>
<dbReference type="GO" id="GO:0006352">
    <property type="term" value="P:DNA-templated transcription initiation"/>
    <property type="evidence" value="ECO:0007669"/>
    <property type="project" value="InterPro"/>
</dbReference>
<dbReference type="RefSeq" id="WP_194449274.1">
    <property type="nucleotide sequence ID" value="NZ_CP063849.1"/>
</dbReference>
<dbReference type="PANTHER" id="PTHR43133:SF39">
    <property type="entry name" value="SIMILAR TO RNA POLYMERASE SIGMA-E FACTOR"/>
    <property type="match status" value="1"/>
</dbReference>
<dbReference type="PANTHER" id="PTHR43133">
    <property type="entry name" value="RNA POLYMERASE ECF-TYPE SIGMA FACTO"/>
    <property type="match status" value="1"/>
</dbReference>
<evidence type="ECO:0000256" key="4">
    <source>
        <dbReference type="ARBA" id="ARBA00023163"/>
    </source>
</evidence>
<organism evidence="6 7">
    <name type="scientific">Paludibaculum fermentans</name>
    <dbReference type="NCBI Taxonomy" id="1473598"/>
    <lineage>
        <taxon>Bacteria</taxon>
        <taxon>Pseudomonadati</taxon>
        <taxon>Acidobacteriota</taxon>
        <taxon>Terriglobia</taxon>
        <taxon>Bryobacterales</taxon>
        <taxon>Bryobacteraceae</taxon>
        <taxon>Paludibaculum</taxon>
    </lineage>
</organism>
<dbReference type="Pfam" id="PF07638">
    <property type="entry name" value="Sigma70_ECF"/>
    <property type="match status" value="1"/>
</dbReference>
<dbReference type="InterPro" id="IPR039425">
    <property type="entry name" value="RNA_pol_sigma-70-like"/>
</dbReference>
<dbReference type="SUPFAM" id="SSF88659">
    <property type="entry name" value="Sigma3 and sigma4 domains of RNA polymerase sigma factors"/>
    <property type="match status" value="1"/>
</dbReference>
<sequence length="195" mass="21745">MSSPGSSADDTVQLLRRWSDGDLSARDVLMSQVYDELRALARRALSREQNANTLQPTALVHELYVRLIGQSAVDIRDRGHFFAVSATVMRHILVDHARARQAQRRGGGAIQVEMKDAIASTNPDMDILAIDQALARLEALDARKARVVEMKFFAGLTEHEIAGVLNVGRATVERDWAFAKSWLQIQMESHRSDPL</sequence>
<dbReference type="Gene3D" id="1.10.10.10">
    <property type="entry name" value="Winged helix-like DNA-binding domain superfamily/Winged helix DNA-binding domain"/>
    <property type="match status" value="1"/>
</dbReference>
<name>A0A7S7SJ20_PALFE</name>
<comment type="similarity">
    <text evidence="1">Belongs to the sigma-70 factor family. ECF subfamily.</text>
</comment>
<keyword evidence="4" id="KW-0804">Transcription</keyword>
<reference evidence="6 7" key="1">
    <citation type="submission" date="2020-10" db="EMBL/GenBank/DDBJ databases">
        <title>Complete genome sequence of Paludibaculum fermentans P105T, a facultatively anaerobic acidobacterium capable of dissimilatory Fe(III) reduction.</title>
        <authorList>
            <person name="Dedysh S.N."/>
            <person name="Beletsky A.V."/>
            <person name="Kulichevskaya I.S."/>
            <person name="Mardanov A.V."/>
            <person name="Ravin N.V."/>
        </authorList>
    </citation>
    <scope>NUCLEOTIDE SEQUENCE [LARGE SCALE GENOMIC DNA]</scope>
    <source>
        <strain evidence="6 7">P105</strain>
    </source>
</reference>
<dbReference type="InterPro" id="IPR014284">
    <property type="entry name" value="RNA_pol_sigma-70_dom"/>
</dbReference>
<evidence type="ECO:0000259" key="5">
    <source>
        <dbReference type="Pfam" id="PF07638"/>
    </source>
</evidence>
<proteinExistence type="inferred from homology"/>
<dbReference type="SUPFAM" id="SSF88946">
    <property type="entry name" value="Sigma2 domain of RNA polymerase sigma factors"/>
    <property type="match status" value="1"/>
</dbReference>
<evidence type="ECO:0000256" key="2">
    <source>
        <dbReference type="ARBA" id="ARBA00023015"/>
    </source>
</evidence>
<feature type="domain" description="RNA polymerase sigma-70 ECF-like HTH" evidence="5">
    <location>
        <begin position="11"/>
        <end position="188"/>
    </location>
</feature>
<dbReference type="KEGG" id="pfer:IRI77_33460"/>
<dbReference type="InterPro" id="IPR013324">
    <property type="entry name" value="RNA_pol_sigma_r3/r4-like"/>
</dbReference>
<dbReference type="InterPro" id="IPR011517">
    <property type="entry name" value="RNA_pol_sigma70_ECF-like"/>
</dbReference>
<dbReference type="NCBIfam" id="TIGR02937">
    <property type="entry name" value="sigma70-ECF"/>
    <property type="match status" value="1"/>
</dbReference>
<dbReference type="InterPro" id="IPR053812">
    <property type="entry name" value="HTH_Sigma70_ECF-like"/>
</dbReference>